<evidence type="ECO:0000313" key="4">
    <source>
        <dbReference type="Proteomes" id="UP000253940"/>
    </source>
</evidence>
<dbReference type="SUPFAM" id="SSF88874">
    <property type="entry name" value="Receptor-binding domain of short tail fibre protein gp12"/>
    <property type="match status" value="1"/>
</dbReference>
<dbReference type="AlphaFoldDB" id="A0A345PBU3"/>
<evidence type="ECO:0000256" key="1">
    <source>
        <dbReference type="SAM" id="SignalP"/>
    </source>
</evidence>
<feature type="domain" description="Phage tail collar" evidence="2">
    <location>
        <begin position="27"/>
        <end position="83"/>
    </location>
</feature>
<gene>
    <name evidence="3" type="ORF">HYN46_16050</name>
</gene>
<dbReference type="EMBL" id="CP031222">
    <property type="protein sequence ID" value="AXI04752.1"/>
    <property type="molecule type" value="Genomic_DNA"/>
</dbReference>
<feature type="signal peptide" evidence="1">
    <location>
        <begin position="1"/>
        <end position="19"/>
    </location>
</feature>
<dbReference type="KEGG" id="mbah:HYN46_16050"/>
<keyword evidence="1" id="KW-0732">Signal</keyword>
<feature type="chain" id="PRO_5016830923" evidence="1">
    <location>
        <begin position="20"/>
        <end position="218"/>
    </location>
</feature>
<keyword evidence="4" id="KW-1185">Reference proteome</keyword>
<dbReference type="Pfam" id="PF07484">
    <property type="entry name" value="Collar"/>
    <property type="match status" value="1"/>
</dbReference>
<proteinExistence type="predicted"/>
<accession>A0A345PBU3</accession>
<dbReference type="InterPro" id="IPR011083">
    <property type="entry name" value="Phage_tail_collar_dom"/>
</dbReference>
<evidence type="ECO:0000259" key="2">
    <source>
        <dbReference type="Pfam" id="PF07484"/>
    </source>
</evidence>
<dbReference type="InterPro" id="IPR037053">
    <property type="entry name" value="Phage_tail_collar_dom_sf"/>
</dbReference>
<name>A0A345PBU3_9GAMM</name>
<dbReference type="Proteomes" id="UP000253940">
    <property type="component" value="Chromosome"/>
</dbReference>
<organism evidence="3 4">
    <name type="scientific">Aquirhabdus parva</name>
    <dbReference type="NCBI Taxonomy" id="2283318"/>
    <lineage>
        <taxon>Bacteria</taxon>
        <taxon>Pseudomonadati</taxon>
        <taxon>Pseudomonadota</taxon>
        <taxon>Gammaproteobacteria</taxon>
        <taxon>Moraxellales</taxon>
        <taxon>Moraxellaceae</taxon>
        <taxon>Aquirhabdus</taxon>
    </lineage>
</organism>
<protein>
    <submittedName>
        <fullName evidence="3">Phage tail protein</fullName>
    </submittedName>
</protein>
<dbReference type="OrthoDB" id="9810174at2"/>
<sequence length="218" mass="21763">MSGYAAVALLSLGAQSAFACGSQPFLGEVCPFAFNFCPVGYLETSGQLLPISQNQALFALLGTNYGGNGQTTFALPDLRGRVIVGEGQGPGLDQVFVGETLGSPTTTLTVSQLPSHSHTFTPSSTALQVNVNVSTAAGTSSTPSNSANYLGAVNATAGAPKLYTGTHSSVVALGGATATGLTNGAVGATGGSQPIPIQPPSLGLIYCIATQGIFPSHN</sequence>
<reference evidence="3 4" key="1">
    <citation type="submission" date="2018-07" db="EMBL/GenBank/DDBJ databases">
        <title>Genome sequencing of Moraxellaceae gen. HYN0046.</title>
        <authorList>
            <person name="Kim M."/>
            <person name="Yi H."/>
        </authorList>
    </citation>
    <scope>NUCLEOTIDE SEQUENCE [LARGE SCALE GENOMIC DNA]</scope>
    <source>
        <strain evidence="3 4">HYN0046</strain>
    </source>
</reference>
<dbReference type="Gene3D" id="3.90.1340.10">
    <property type="entry name" value="Phage tail collar domain"/>
    <property type="match status" value="1"/>
</dbReference>
<evidence type="ECO:0000313" key="3">
    <source>
        <dbReference type="EMBL" id="AXI04752.1"/>
    </source>
</evidence>